<sequence>METLIEQRKDARTAVSWPVSVWLPEANRFFNGRSSNISKTGVFVTVPITMPVRLGHTVEINFPRTVTLAKQKGQFARIKSGEVVRVDRKNMLKDASIGVAIAFG</sequence>
<comment type="caution">
    <text evidence="2">The sequence shown here is derived from an EMBL/GenBank/DDBJ whole genome shotgun (WGS) entry which is preliminary data.</text>
</comment>
<feature type="domain" description="PilZ" evidence="1">
    <location>
        <begin position="6"/>
        <end position="99"/>
    </location>
</feature>
<name>X0RPJ4_9ZZZZ</name>
<dbReference type="SUPFAM" id="SSF141371">
    <property type="entry name" value="PilZ domain-like"/>
    <property type="match status" value="1"/>
</dbReference>
<proteinExistence type="predicted"/>
<organism evidence="2">
    <name type="scientific">marine sediment metagenome</name>
    <dbReference type="NCBI Taxonomy" id="412755"/>
    <lineage>
        <taxon>unclassified sequences</taxon>
        <taxon>metagenomes</taxon>
        <taxon>ecological metagenomes</taxon>
    </lineage>
</organism>
<protein>
    <recommendedName>
        <fullName evidence="1">PilZ domain-containing protein</fullName>
    </recommendedName>
</protein>
<gene>
    <name evidence="2" type="ORF">S01H1_02723</name>
</gene>
<dbReference type="GO" id="GO:0035438">
    <property type="term" value="F:cyclic-di-GMP binding"/>
    <property type="evidence" value="ECO:0007669"/>
    <property type="project" value="InterPro"/>
</dbReference>
<dbReference type="EMBL" id="BARS01001361">
    <property type="protein sequence ID" value="GAF70779.1"/>
    <property type="molecule type" value="Genomic_DNA"/>
</dbReference>
<accession>X0RPJ4</accession>
<dbReference type="InterPro" id="IPR009875">
    <property type="entry name" value="PilZ_domain"/>
</dbReference>
<dbReference type="Gene3D" id="2.40.10.220">
    <property type="entry name" value="predicted glycosyltransferase like domains"/>
    <property type="match status" value="1"/>
</dbReference>
<evidence type="ECO:0000313" key="2">
    <source>
        <dbReference type="EMBL" id="GAF70779.1"/>
    </source>
</evidence>
<evidence type="ECO:0000259" key="1">
    <source>
        <dbReference type="Pfam" id="PF07238"/>
    </source>
</evidence>
<dbReference type="Pfam" id="PF07238">
    <property type="entry name" value="PilZ"/>
    <property type="match status" value="1"/>
</dbReference>
<reference evidence="2" key="1">
    <citation type="journal article" date="2014" name="Front. Microbiol.">
        <title>High frequency of phylogenetically diverse reductive dehalogenase-homologous genes in deep subseafloor sedimentary metagenomes.</title>
        <authorList>
            <person name="Kawai M."/>
            <person name="Futagami T."/>
            <person name="Toyoda A."/>
            <person name="Takaki Y."/>
            <person name="Nishi S."/>
            <person name="Hori S."/>
            <person name="Arai W."/>
            <person name="Tsubouchi T."/>
            <person name="Morono Y."/>
            <person name="Uchiyama I."/>
            <person name="Ito T."/>
            <person name="Fujiyama A."/>
            <person name="Inagaki F."/>
            <person name="Takami H."/>
        </authorList>
    </citation>
    <scope>NUCLEOTIDE SEQUENCE</scope>
    <source>
        <strain evidence="2">Expedition CK06-06</strain>
    </source>
</reference>
<dbReference type="AlphaFoldDB" id="X0RPJ4"/>